<dbReference type="Pfam" id="PF17765">
    <property type="entry name" value="MLTR_LBD"/>
    <property type="match status" value="1"/>
</dbReference>
<dbReference type="EMBL" id="JBIAMX010000010">
    <property type="protein sequence ID" value="MFF0544706.1"/>
    <property type="molecule type" value="Genomic_DNA"/>
</dbReference>
<dbReference type="InterPro" id="IPR041413">
    <property type="entry name" value="MLTR_LBD"/>
</dbReference>
<comment type="caution">
    <text evidence="2">The sequence shown here is derived from an EMBL/GenBank/DDBJ whole genome shotgun (WGS) entry which is preliminary data.</text>
</comment>
<dbReference type="Gene3D" id="3.30.450.180">
    <property type="match status" value="1"/>
</dbReference>
<evidence type="ECO:0000259" key="1">
    <source>
        <dbReference type="SMART" id="SM00530"/>
    </source>
</evidence>
<dbReference type="CDD" id="cd00093">
    <property type="entry name" value="HTH_XRE"/>
    <property type="match status" value="1"/>
</dbReference>
<dbReference type="Pfam" id="PF13560">
    <property type="entry name" value="HTH_31"/>
    <property type="match status" value="1"/>
</dbReference>
<dbReference type="PANTHER" id="PTHR35010:SF2">
    <property type="entry name" value="BLL4672 PROTEIN"/>
    <property type="match status" value="1"/>
</dbReference>
<gene>
    <name evidence="2" type="ORF">ACFYTF_17910</name>
</gene>
<protein>
    <submittedName>
        <fullName evidence="2">Helix-turn-helix transcriptional regulator</fullName>
    </submittedName>
</protein>
<organism evidence="2 3">
    <name type="scientific">Nocardia thailandica</name>
    <dbReference type="NCBI Taxonomy" id="257275"/>
    <lineage>
        <taxon>Bacteria</taxon>
        <taxon>Bacillati</taxon>
        <taxon>Actinomycetota</taxon>
        <taxon>Actinomycetes</taxon>
        <taxon>Mycobacteriales</taxon>
        <taxon>Nocardiaceae</taxon>
        <taxon>Nocardia</taxon>
    </lineage>
</organism>
<dbReference type="InterPro" id="IPR001387">
    <property type="entry name" value="Cro/C1-type_HTH"/>
</dbReference>
<dbReference type="RefSeq" id="WP_043658892.1">
    <property type="nucleotide sequence ID" value="NZ_JBIAMX010000010.1"/>
</dbReference>
<sequence>MSEIAAVPSGSTRRAELGGFLKSRRARIAPGDVGLVSGPRRRTPGLRREEVAQLSGVGVTWYTWLEQGRPINASVQVLDAIARTLRLDAVEKAHLYRLADVPVVPSPHAQVGLPPALQGILDQLCPLPAALLSARYDILAYNDAYRALCPGFLDGQRNVLRRVFLTPACCNPYDHDVEDLRRMVAYLRGAYVKHLDDPAWTALIDELHTHSPEFRELWARNDVAVPANRTKMIRHLAVGALDFHVTSMSLPVIEGAWVQVFTPRCDAEWTKLHTLLAMDENERLGPLLDHRERFHSAS</sequence>
<dbReference type="SMART" id="SM00530">
    <property type="entry name" value="HTH_XRE"/>
    <property type="match status" value="1"/>
</dbReference>
<proteinExistence type="predicted"/>
<keyword evidence="3" id="KW-1185">Reference proteome</keyword>
<dbReference type="Proteomes" id="UP001601444">
    <property type="component" value="Unassembled WGS sequence"/>
</dbReference>
<evidence type="ECO:0000313" key="2">
    <source>
        <dbReference type="EMBL" id="MFF0544706.1"/>
    </source>
</evidence>
<accession>A0ABW6PQL6</accession>
<reference evidence="2 3" key="1">
    <citation type="submission" date="2024-10" db="EMBL/GenBank/DDBJ databases">
        <title>The Natural Products Discovery Center: Release of the First 8490 Sequenced Strains for Exploring Actinobacteria Biosynthetic Diversity.</title>
        <authorList>
            <person name="Kalkreuter E."/>
            <person name="Kautsar S.A."/>
            <person name="Yang D."/>
            <person name="Bader C.D."/>
            <person name="Teijaro C.N."/>
            <person name="Fluegel L."/>
            <person name="Davis C.M."/>
            <person name="Simpson J.R."/>
            <person name="Lauterbach L."/>
            <person name="Steele A.D."/>
            <person name="Gui C."/>
            <person name="Meng S."/>
            <person name="Li G."/>
            <person name="Viehrig K."/>
            <person name="Ye F."/>
            <person name="Su P."/>
            <person name="Kiefer A.F."/>
            <person name="Nichols A."/>
            <person name="Cepeda A.J."/>
            <person name="Yan W."/>
            <person name="Fan B."/>
            <person name="Jiang Y."/>
            <person name="Adhikari A."/>
            <person name="Zheng C.-J."/>
            <person name="Schuster L."/>
            <person name="Cowan T.M."/>
            <person name="Smanski M.J."/>
            <person name="Chevrette M.G."/>
            <person name="De Carvalho L.P.S."/>
            <person name="Shen B."/>
        </authorList>
    </citation>
    <scope>NUCLEOTIDE SEQUENCE [LARGE SCALE GENOMIC DNA]</scope>
    <source>
        <strain evidence="2 3">NPDC004045</strain>
    </source>
</reference>
<dbReference type="Gene3D" id="1.10.260.40">
    <property type="entry name" value="lambda repressor-like DNA-binding domains"/>
    <property type="match status" value="1"/>
</dbReference>
<feature type="domain" description="HTH cro/C1-type" evidence="1">
    <location>
        <begin position="20"/>
        <end position="92"/>
    </location>
</feature>
<name>A0ABW6PQL6_9NOCA</name>
<dbReference type="PANTHER" id="PTHR35010">
    <property type="entry name" value="BLL4672 PROTEIN-RELATED"/>
    <property type="match status" value="1"/>
</dbReference>
<dbReference type="SUPFAM" id="SSF47413">
    <property type="entry name" value="lambda repressor-like DNA-binding domains"/>
    <property type="match status" value="1"/>
</dbReference>
<evidence type="ECO:0000313" key="3">
    <source>
        <dbReference type="Proteomes" id="UP001601444"/>
    </source>
</evidence>
<dbReference type="InterPro" id="IPR010982">
    <property type="entry name" value="Lambda_DNA-bd_dom_sf"/>
</dbReference>